<feature type="compositionally biased region" description="Low complexity" evidence="1">
    <location>
        <begin position="247"/>
        <end position="260"/>
    </location>
</feature>
<dbReference type="Proteomes" id="UP000266895">
    <property type="component" value="Chromosome"/>
</dbReference>
<feature type="compositionally biased region" description="Basic and acidic residues" evidence="1">
    <location>
        <begin position="130"/>
        <end position="145"/>
    </location>
</feature>
<dbReference type="EMBL" id="LR134350">
    <property type="protein sequence ID" value="VEG28083.1"/>
    <property type="molecule type" value="Genomic_DNA"/>
</dbReference>
<name>A0A3S4SMV9_9ACTO</name>
<dbReference type="KEGG" id="ahw:NCTC11636_01354"/>
<sequence>MAGEGPGQQEGECPPGVLLGDLSTISGRSPGCLVTGRQQASARRRQVARCDLPVHGRGSRVSPRWFQRSHADEVLNGSRGAVLTCVRGDRARSGAVDRDLGANASDQTSLSLVKRLSCGSGRRVAPDPCGRAHDVPATRPPDDAAGRSGALTGSLRGCRVRPRISSRLPWRLRLPWPPEASAGSSARPRTAGVERQPIPIRSIPASIRRRKASPIVMGVGAATKETVSTSHREARYAVRLLSTRRPVTAPAARPRSPPVSDMASCRGPFSRSASRTGSPREAWPVRVRAGHRRPTARARRRCGRRRLLLGHRWTGPT</sequence>
<dbReference type="AlphaFoldDB" id="A0A3S4SMV9"/>
<reference evidence="2 3" key="1">
    <citation type="submission" date="2018-12" db="EMBL/GenBank/DDBJ databases">
        <authorList>
            <consortium name="Pathogen Informatics"/>
        </authorList>
    </citation>
    <scope>NUCLEOTIDE SEQUENCE [LARGE SCALE GENOMIC DNA]</scope>
    <source>
        <strain evidence="2 3">NCTC11636</strain>
    </source>
</reference>
<gene>
    <name evidence="2" type="ORF">NCTC11636_01354</name>
</gene>
<accession>A0A3S4SMV9</accession>
<organism evidence="2 3">
    <name type="scientific">Actinomyces howellii</name>
    <dbReference type="NCBI Taxonomy" id="52771"/>
    <lineage>
        <taxon>Bacteria</taxon>
        <taxon>Bacillati</taxon>
        <taxon>Actinomycetota</taxon>
        <taxon>Actinomycetes</taxon>
        <taxon>Actinomycetales</taxon>
        <taxon>Actinomycetaceae</taxon>
        <taxon>Actinomyces</taxon>
    </lineage>
</organism>
<keyword evidence="3" id="KW-1185">Reference proteome</keyword>
<evidence type="ECO:0000256" key="1">
    <source>
        <dbReference type="SAM" id="MobiDB-lite"/>
    </source>
</evidence>
<protein>
    <submittedName>
        <fullName evidence="2">Uncharacterized protein</fullName>
    </submittedName>
</protein>
<feature type="region of interest" description="Disordered" evidence="1">
    <location>
        <begin position="123"/>
        <end position="153"/>
    </location>
</feature>
<proteinExistence type="predicted"/>
<evidence type="ECO:0000313" key="3">
    <source>
        <dbReference type="Proteomes" id="UP000266895"/>
    </source>
</evidence>
<feature type="region of interest" description="Disordered" evidence="1">
    <location>
        <begin position="247"/>
        <end position="283"/>
    </location>
</feature>
<feature type="region of interest" description="Disordered" evidence="1">
    <location>
        <begin position="1"/>
        <end position="28"/>
    </location>
</feature>
<evidence type="ECO:0000313" key="2">
    <source>
        <dbReference type="EMBL" id="VEG28083.1"/>
    </source>
</evidence>